<reference evidence="2" key="1">
    <citation type="submission" date="2020-02" db="EMBL/GenBank/DDBJ databases">
        <authorList>
            <person name="Meier V. D."/>
        </authorList>
    </citation>
    <scope>NUCLEOTIDE SEQUENCE</scope>
    <source>
        <strain evidence="2">AVDCRST_MAG52</strain>
    </source>
</reference>
<feature type="region of interest" description="Disordered" evidence="1">
    <location>
        <begin position="359"/>
        <end position="438"/>
    </location>
</feature>
<dbReference type="AlphaFoldDB" id="A0A6J4HJW2"/>
<feature type="compositionally biased region" description="Basic and acidic residues" evidence="1">
    <location>
        <begin position="1"/>
        <end position="15"/>
    </location>
</feature>
<feature type="region of interest" description="Disordered" evidence="1">
    <location>
        <begin position="1"/>
        <end position="123"/>
    </location>
</feature>
<protein>
    <submittedName>
        <fullName evidence="2">Uncharacterized protein</fullName>
    </submittedName>
</protein>
<sequence>GPTGRDRPRLDRADEAPAVPHSRRPGGRRRRGRPRAGRRRSRPGGRRLHRDGSAAGAVRNPALAAAPRRPRGGDRRRGGVAGRRLAGRAGVPGARRGHRREPRPAVAAPHRDPGLAGDHCPAGARLDGAALLRGPARALDRADGGAAARLRRSRRDPDQRRGHRPQRRRDRLRPAVGPGRADRLQPAGRRRDRPPGQADRCGQHPRPAAHGAGLRGHRVQRVRSPDGAGRRRPPPPAGRDEPVHPGHPQLPAGEHRLRCGRGAGGLDRAVDHRHPRRRHLGPARLRHELRAQHRLRPGRRPTRPARSAGRWLGRSHRRRGRVLAAELRHPDAHPAPVRRRLGGSVDDGHLHRAAVLELGAGGPRCPAGDPTDPAGQGPPGRRRSTGAVAGRAAARGAPRAAHDAGQAAHARPPVGAGLGPSAAPPAPGPAVHRCPAGV</sequence>
<feature type="compositionally biased region" description="Basic residues" evidence="1">
    <location>
        <begin position="271"/>
        <end position="281"/>
    </location>
</feature>
<accession>A0A6J4HJW2</accession>
<feature type="region of interest" description="Disordered" evidence="1">
    <location>
        <begin position="136"/>
        <end position="314"/>
    </location>
</feature>
<proteinExistence type="predicted"/>
<feature type="compositionally biased region" description="Low complexity" evidence="1">
    <location>
        <begin position="385"/>
        <end position="421"/>
    </location>
</feature>
<feature type="non-terminal residue" evidence="2">
    <location>
        <position position="438"/>
    </location>
</feature>
<feature type="compositionally biased region" description="Low complexity" evidence="1">
    <location>
        <begin position="54"/>
        <end position="67"/>
    </location>
</feature>
<feature type="non-terminal residue" evidence="2">
    <location>
        <position position="1"/>
    </location>
</feature>
<feature type="compositionally biased region" description="Low complexity" evidence="1">
    <location>
        <begin position="82"/>
        <end position="94"/>
    </location>
</feature>
<organism evidence="2">
    <name type="scientific">uncultured Blastococcus sp</name>
    <dbReference type="NCBI Taxonomy" id="217144"/>
    <lineage>
        <taxon>Bacteria</taxon>
        <taxon>Bacillati</taxon>
        <taxon>Actinomycetota</taxon>
        <taxon>Actinomycetes</taxon>
        <taxon>Geodermatophilales</taxon>
        <taxon>Geodermatophilaceae</taxon>
        <taxon>Blastococcus</taxon>
        <taxon>environmental samples</taxon>
    </lineage>
</organism>
<name>A0A6J4HJW2_9ACTN</name>
<gene>
    <name evidence="2" type="ORF">AVDCRST_MAG52-791</name>
</gene>
<dbReference type="EMBL" id="CADCTN010000053">
    <property type="protein sequence ID" value="CAA9226542.1"/>
    <property type="molecule type" value="Genomic_DNA"/>
</dbReference>
<feature type="compositionally biased region" description="Basic residues" evidence="1">
    <location>
        <begin position="292"/>
        <end position="303"/>
    </location>
</feature>
<feature type="compositionally biased region" description="Basic residues" evidence="1">
    <location>
        <begin position="161"/>
        <end position="171"/>
    </location>
</feature>
<evidence type="ECO:0000256" key="1">
    <source>
        <dbReference type="SAM" id="MobiDB-lite"/>
    </source>
</evidence>
<evidence type="ECO:0000313" key="2">
    <source>
        <dbReference type="EMBL" id="CAA9226542.1"/>
    </source>
</evidence>
<feature type="compositionally biased region" description="Basic residues" evidence="1">
    <location>
        <begin position="21"/>
        <end position="49"/>
    </location>
</feature>